<protein>
    <submittedName>
        <fullName evidence="1">Methyltransferase domain-containing protein</fullName>
    </submittedName>
</protein>
<dbReference type="STRING" id="595536.GCA_000178815_01362"/>
<dbReference type="KEGG" id="mtw:CQW49_19145"/>
<evidence type="ECO:0000313" key="1">
    <source>
        <dbReference type="EMBL" id="ATQ69762.1"/>
    </source>
</evidence>
<dbReference type="AlphaFoldDB" id="A0A2D2D449"/>
<dbReference type="SUPFAM" id="SSF53335">
    <property type="entry name" value="S-adenosyl-L-methionine-dependent methyltransferases"/>
    <property type="match status" value="1"/>
</dbReference>
<dbReference type="Gene3D" id="3.40.50.150">
    <property type="entry name" value="Vaccinia Virus protein VP39"/>
    <property type="match status" value="1"/>
</dbReference>
<dbReference type="GO" id="GO:0008168">
    <property type="term" value="F:methyltransferase activity"/>
    <property type="evidence" value="ECO:0007669"/>
    <property type="project" value="UniProtKB-KW"/>
</dbReference>
<keyword evidence="1" id="KW-0489">Methyltransferase</keyword>
<proteinExistence type="predicted"/>
<sequence length="232" mass="25705">MLDFSHTKIDFRRSIFSYDKVLAAIDVLVGPAIRKRAVRNSAALANETKRGGYLDIGCGANALPDFCNLDYRWAPGVDICWDVTHGLPFPNEFFAGVFTEHMLEHLAFADALALLAETRRVLRAGGTLRVVVPDGELYLSEYAKHLAGGASSMPYAEYDAANFPFVTPIISVNRIFREHGHQFIWDHETLRLALLGAGFAKVEKRAFGEGADPKLLCDSPSRRLESLYVEAS</sequence>
<dbReference type="Proteomes" id="UP000230709">
    <property type="component" value="Chromosome"/>
</dbReference>
<name>A0A2D2D449_METT3</name>
<evidence type="ECO:0000313" key="2">
    <source>
        <dbReference type="Proteomes" id="UP000230709"/>
    </source>
</evidence>
<keyword evidence="2" id="KW-1185">Reference proteome</keyword>
<organism evidence="1 2">
    <name type="scientific">Methylosinus trichosporium (strain ATCC 35070 / NCIMB 11131 / UNIQEM 75 / OB3b)</name>
    <dbReference type="NCBI Taxonomy" id="595536"/>
    <lineage>
        <taxon>Bacteria</taxon>
        <taxon>Pseudomonadati</taxon>
        <taxon>Pseudomonadota</taxon>
        <taxon>Alphaproteobacteria</taxon>
        <taxon>Hyphomicrobiales</taxon>
        <taxon>Methylocystaceae</taxon>
        <taxon>Methylosinus</taxon>
    </lineage>
</organism>
<keyword evidence="1" id="KW-0808">Transferase</keyword>
<dbReference type="Pfam" id="PF13489">
    <property type="entry name" value="Methyltransf_23"/>
    <property type="match status" value="1"/>
</dbReference>
<reference evidence="2" key="1">
    <citation type="submission" date="2017-10" db="EMBL/GenBank/DDBJ databases">
        <title>Completed PacBio SMRT sequence of Methylosinus trichosporium OB3b reveals presence of a third large plasmid.</title>
        <authorList>
            <person name="Charles T.C."/>
            <person name="Lynch M.D.J."/>
            <person name="Heil J.R."/>
            <person name="Cheng J."/>
        </authorList>
    </citation>
    <scope>NUCLEOTIDE SEQUENCE [LARGE SCALE GENOMIC DNA]</scope>
    <source>
        <strain evidence="2">OB3b</strain>
    </source>
</reference>
<dbReference type="InterPro" id="IPR029063">
    <property type="entry name" value="SAM-dependent_MTases_sf"/>
</dbReference>
<gene>
    <name evidence="1" type="ORF">CQW49_19145</name>
</gene>
<dbReference type="RefSeq" id="WP_003612585.1">
    <property type="nucleotide sequence ID" value="NZ_ADVE02000001.1"/>
</dbReference>
<dbReference type="GO" id="GO:0032259">
    <property type="term" value="P:methylation"/>
    <property type="evidence" value="ECO:0007669"/>
    <property type="project" value="UniProtKB-KW"/>
</dbReference>
<accession>A0A2D2D449</accession>
<dbReference type="EMBL" id="CP023737">
    <property type="protein sequence ID" value="ATQ69762.1"/>
    <property type="molecule type" value="Genomic_DNA"/>
</dbReference>